<dbReference type="InterPro" id="IPR002734">
    <property type="entry name" value="RibDG_C"/>
</dbReference>
<accession>H0R684</accession>
<dbReference type="eggNOG" id="COG0262">
    <property type="taxonomic scope" value="Bacteria"/>
</dbReference>
<dbReference type="Gene3D" id="3.40.430.10">
    <property type="entry name" value="Dihydrofolate Reductase, subunit A"/>
    <property type="match status" value="1"/>
</dbReference>
<gene>
    <name evidence="2" type="ORF">GOEFS_120_00450</name>
</gene>
<dbReference type="STRING" id="1077974.GOEFS_120_00450"/>
<comment type="caution">
    <text evidence="2">The sequence shown here is derived from an EMBL/GenBank/DDBJ whole genome shotgun (WGS) entry which is preliminary data.</text>
</comment>
<protein>
    <recommendedName>
        <fullName evidence="1">Bacterial bifunctional deaminase-reductase C-terminal domain-containing protein</fullName>
    </recommendedName>
</protein>
<dbReference type="GO" id="GO:0009231">
    <property type="term" value="P:riboflavin biosynthetic process"/>
    <property type="evidence" value="ECO:0007669"/>
    <property type="project" value="InterPro"/>
</dbReference>
<reference evidence="2 3" key="1">
    <citation type="submission" date="2011-12" db="EMBL/GenBank/DDBJ databases">
        <title>Whole genome shotgun sequence of Gordonia effusa NBRC 100432.</title>
        <authorList>
            <person name="Yoshida I."/>
            <person name="Takarada H."/>
            <person name="Hosoyama A."/>
            <person name="Tsuchikane K."/>
            <person name="Katsumata H."/>
            <person name="Yamazaki S."/>
            <person name="Fujita N."/>
        </authorList>
    </citation>
    <scope>NUCLEOTIDE SEQUENCE [LARGE SCALE GENOMIC DNA]</scope>
    <source>
        <strain evidence="2 3">NBRC 100432</strain>
    </source>
</reference>
<name>H0R684_9ACTN</name>
<proteinExistence type="predicted"/>
<evidence type="ECO:0000259" key="1">
    <source>
        <dbReference type="Pfam" id="PF01872"/>
    </source>
</evidence>
<evidence type="ECO:0000313" key="2">
    <source>
        <dbReference type="EMBL" id="GAB20585.1"/>
    </source>
</evidence>
<dbReference type="InterPro" id="IPR024072">
    <property type="entry name" value="DHFR-like_dom_sf"/>
</dbReference>
<dbReference type="Pfam" id="PF01872">
    <property type="entry name" value="RibD_C"/>
    <property type="match status" value="1"/>
</dbReference>
<evidence type="ECO:0000313" key="3">
    <source>
        <dbReference type="Proteomes" id="UP000035034"/>
    </source>
</evidence>
<organism evidence="2 3">
    <name type="scientific">Gordonia effusa NBRC 100432</name>
    <dbReference type="NCBI Taxonomy" id="1077974"/>
    <lineage>
        <taxon>Bacteria</taxon>
        <taxon>Bacillati</taxon>
        <taxon>Actinomycetota</taxon>
        <taxon>Actinomycetes</taxon>
        <taxon>Mycobacteriales</taxon>
        <taxon>Gordoniaceae</taxon>
        <taxon>Gordonia</taxon>
    </lineage>
</organism>
<dbReference type="Proteomes" id="UP000035034">
    <property type="component" value="Unassembled WGS sequence"/>
</dbReference>
<dbReference type="GO" id="GO:0008703">
    <property type="term" value="F:5-amino-6-(5-phosphoribosylamino)uracil reductase activity"/>
    <property type="evidence" value="ECO:0007669"/>
    <property type="project" value="InterPro"/>
</dbReference>
<feature type="domain" description="Bacterial bifunctional deaminase-reductase C-terminal" evidence="1">
    <location>
        <begin position="7"/>
        <end position="176"/>
    </location>
</feature>
<dbReference type="SUPFAM" id="SSF53597">
    <property type="entry name" value="Dihydrofolate reductase-like"/>
    <property type="match status" value="1"/>
</dbReference>
<dbReference type="AlphaFoldDB" id="H0R684"/>
<sequence length="190" mass="20969">MMTATFTADVFMTLDGYGATHTWGGNWGKGQADLWDLREQLYTPEQLIVLGANTYQVMAKFGPGLDVAWIQRFCAMEKVVYSNTLAEPLALNSTLSQRDAVEGVRELKQTSDVPLRSHGSLTLNRALLDAGLVDRLEVTVFPAITAKTGISPVFGGATRDFDLELLESRTFDDGIIWSVYRPTVYDPTAQ</sequence>
<keyword evidence="3" id="KW-1185">Reference proteome</keyword>
<dbReference type="EMBL" id="BAEH01000120">
    <property type="protein sequence ID" value="GAB20585.1"/>
    <property type="molecule type" value="Genomic_DNA"/>
</dbReference>